<evidence type="ECO:0000313" key="5">
    <source>
        <dbReference type="Proteomes" id="UP000242188"/>
    </source>
</evidence>
<dbReference type="EMBL" id="NEDP02002988">
    <property type="protein sequence ID" value="OWF49711.1"/>
    <property type="molecule type" value="Genomic_DNA"/>
</dbReference>
<sequence>MKVNTTTLQPCILVILYMTLSMVAGNRCSKSLSRIVRQQVKERLLPHYEEFKMKMPDSCPLSPNRDVYMMQEEKVFIESSSRYKCNVCGKAFISQFYIDMHFDNRHPDYIAEGENTICYADYCDITRCDIVSGQKTPDFWDISLCLEDDMTELKERCEGILDQCMPDGLTRKEKEELYRYLHGSVCHFLTCKLYYDGPKKQVCHVKDLNNIQVRLS</sequence>
<keyword evidence="2" id="KW-0732">Signal</keyword>
<evidence type="ECO:0000256" key="2">
    <source>
        <dbReference type="SAM" id="SignalP"/>
    </source>
</evidence>
<proteinExistence type="predicted"/>
<dbReference type="PANTHER" id="PTHR21385">
    <property type="entry name" value="ZINC FINGER PROTEIN-RELATED"/>
    <property type="match status" value="1"/>
</dbReference>
<keyword evidence="1" id="KW-0862">Zinc</keyword>
<dbReference type="PANTHER" id="PTHR21385:SF0">
    <property type="entry name" value="RE51073P"/>
    <property type="match status" value="1"/>
</dbReference>
<feature type="domain" description="C2H2-type" evidence="3">
    <location>
        <begin position="83"/>
        <end position="106"/>
    </location>
</feature>
<protein>
    <recommendedName>
        <fullName evidence="3">C2H2-type domain-containing protein</fullName>
    </recommendedName>
</protein>
<dbReference type="GO" id="GO:0008270">
    <property type="term" value="F:zinc ion binding"/>
    <property type="evidence" value="ECO:0007669"/>
    <property type="project" value="UniProtKB-KW"/>
</dbReference>
<dbReference type="PROSITE" id="PS50157">
    <property type="entry name" value="ZINC_FINGER_C2H2_2"/>
    <property type="match status" value="1"/>
</dbReference>
<comment type="caution">
    <text evidence="4">The sequence shown here is derived from an EMBL/GenBank/DDBJ whole genome shotgun (WGS) entry which is preliminary data.</text>
</comment>
<dbReference type="OrthoDB" id="4507at2759"/>
<dbReference type="Proteomes" id="UP000242188">
    <property type="component" value="Unassembled WGS sequence"/>
</dbReference>
<feature type="chain" id="PRO_5012555482" description="C2H2-type domain-containing protein" evidence="2">
    <location>
        <begin position="26"/>
        <end position="216"/>
    </location>
</feature>
<gene>
    <name evidence="4" type="ORF">KP79_PYT18652</name>
</gene>
<dbReference type="PROSITE" id="PS00028">
    <property type="entry name" value="ZINC_FINGER_C2H2_1"/>
    <property type="match status" value="1"/>
</dbReference>
<keyword evidence="5" id="KW-1185">Reference proteome</keyword>
<keyword evidence="1" id="KW-0863">Zinc-finger</keyword>
<evidence type="ECO:0000259" key="3">
    <source>
        <dbReference type="PROSITE" id="PS50157"/>
    </source>
</evidence>
<feature type="signal peptide" evidence="2">
    <location>
        <begin position="1"/>
        <end position="25"/>
    </location>
</feature>
<evidence type="ECO:0000313" key="4">
    <source>
        <dbReference type="EMBL" id="OWF49711.1"/>
    </source>
</evidence>
<dbReference type="InterPro" id="IPR013087">
    <property type="entry name" value="Znf_C2H2_type"/>
</dbReference>
<evidence type="ECO:0000256" key="1">
    <source>
        <dbReference type="PROSITE-ProRule" id="PRU00042"/>
    </source>
</evidence>
<accession>A0A210QLZ2</accession>
<reference evidence="4 5" key="1">
    <citation type="journal article" date="2017" name="Nat. Ecol. Evol.">
        <title>Scallop genome provides insights into evolution of bilaterian karyotype and development.</title>
        <authorList>
            <person name="Wang S."/>
            <person name="Zhang J."/>
            <person name="Jiao W."/>
            <person name="Li J."/>
            <person name="Xun X."/>
            <person name="Sun Y."/>
            <person name="Guo X."/>
            <person name="Huan P."/>
            <person name="Dong B."/>
            <person name="Zhang L."/>
            <person name="Hu X."/>
            <person name="Sun X."/>
            <person name="Wang J."/>
            <person name="Zhao C."/>
            <person name="Wang Y."/>
            <person name="Wang D."/>
            <person name="Huang X."/>
            <person name="Wang R."/>
            <person name="Lv J."/>
            <person name="Li Y."/>
            <person name="Zhang Z."/>
            <person name="Liu B."/>
            <person name="Lu W."/>
            <person name="Hui Y."/>
            <person name="Liang J."/>
            <person name="Zhou Z."/>
            <person name="Hou R."/>
            <person name="Li X."/>
            <person name="Liu Y."/>
            <person name="Li H."/>
            <person name="Ning X."/>
            <person name="Lin Y."/>
            <person name="Zhao L."/>
            <person name="Xing Q."/>
            <person name="Dou J."/>
            <person name="Li Y."/>
            <person name="Mao J."/>
            <person name="Guo H."/>
            <person name="Dou H."/>
            <person name="Li T."/>
            <person name="Mu C."/>
            <person name="Jiang W."/>
            <person name="Fu Q."/>
            <person name="Fu X."/>
            <person name="Miao Y."/>
            <person name="Liu J."/>
            <person name="Yu Q."/>
            <person name="Li R."/>
            <person name="Liao H."/>
            <person name="Li X."/>
            <person name="Kong Y."/>
            <person name="Jiang Z."/>
            <person name="Chourrout D."/>
            <person name="Li R."/>
            <person name="Bao Z."/>
        </authorList>
    </citation>
    <scope>NUCLEOTIDE SEQUENCE [LARGE SCALE GENOMIC DNA]</scope>
    <source>
        <strain evidence="4 5">PY_sf001</strain>
    </source>
</reference>
<dbReference type="AlphaFoldDB" id="A0A210QLZ2"/>
<organism evidence="4 5">
    <name type="scientific">Mizuhopecten yessoensis</name>
    <name type="common">Japanese scallop</name>
    <name type="synonym">Patinopecten yessoensis</name>
    <dbReference type="NCBI Taxonomy" id="6573"/>
    <lineage>
        <taxon>Eukaryota</taxon>
        <taxon>Metazoa</taxon>
        <taxon>Spiralia</taxon>
        <taxon>Lophotrochozoa</taxon>
        <taxon>Mollusca</taxon>
        <taxon>Bivalvia</taxon>
        <taxon>Autobranchia</taxon>
        <taxon>Pteriomorphia</taxon>
        <taxon>Pectinida</taxon>
        <taxon>Pectinoidea</taxon>
        <taxon>Pectinidae</taxon>
        <taxon>Mizuhopecten</taxon>
    </lineage>
</organism>
<name>A0A210QLZ2_MIZYE</name>
<keyword evidence="1" id="KW-0479">Metal-binding</keyword>